<reference evidence="6 7" key="1">
    <citation type="submission" date="2019-04" db="EMBL/GenBank/DDBJ databases">
        <title>Annotation for the trematode Fasciola gigantica.</title>
        <authorList>
            <person name="Choi Y.-J."/>
        </authorList>
    </citation>
    <scope>NUCLEOTIDE SEQUENCE [LARGE SCALE GENOMIC DNA]</scope>
    <source>
        <strain evidence="6">Uganda_cow_1</strain>
    </source>
</reference>
<proteinExistence type="inferred from homology"/>
<name>A0A504YTJ0_FASGI</name>
<evidence type="ECO:0000313" key="7">
    <source>
        <dbReference type="Proteomes" id="UP000316759"/>
    </source>
</evidence>
<evidence type="ECO:0000256" key="5">
    <source>
        <dbReference type="ARBA" id="ARBA00035413"/>
    </source>
</evidence>
<protein>
    <recommendedName>
        <fullName evidence="4">Large ribosomal subunit protein bL17m</fullName>
    </recommendedName>
    <alternativeName>
        <fullName evidence="5">39S ribosomal protein L17, mitochondrial</fullName>
    </alternativeName>
</protein>
<keyword evidence="7" id="KW-1185">Reference proteome</keyword>
<dbReference type="EMBL" id="SUNJ01005557">
    <property type="protein sequence ID" value="TPP63516.1"/>
    <property type="molecule type" value="Genomic_DNA"/>
</dbReference>
<dbReference type="OrthoDB" id="275000at2759"/>
<organism evidence="6 7">
    <name type="scientific">Fasciola gigantica</name>
    <name type="common">Giant liver fluke</name>
    <dbReference type="NCBI Taxonomy" id="46835"/>
    <lineage>
        <taxon>Eukaryota</taxon>
        <taxon>Metazoa</taxon>
        <taxon>Spiralia</taxon>
        <taxon>Lophotrochozoa</taxon>
        <taxon>Platyhelminthes</taxon>
        <taxon>Trematoda</taxon>
        <taxon>Digenea</taxon>
        <taxon>Plagiorchiida</taxon>
        <taxon>Echinostomata</taxon>
        <taxon>Echinostomatoidea</taxon>
        <taxon>Fasciolidae</taxon>
        <taxon>Fasciola</taxon>
    </lineage>
</organism>
<dbReference type="GO" id="GO:0006412">
    <property type="term" value="P:translation"/>
    <property type="evidence" value="ECO:0007669"/>
    <property type="project" value="InterPro"/>
</dbReference>
<keyword evidence="3" id="KW-0687">Ribonucleoprotein</keyword>
<evidence type="ECO:0000256" key="4">
    <source>
        <dbReference type="ARBA" id="ARBA00035290"/>
    </source>
</evidence>
<evidence type="ECO:0000256" key="1">
    <source>
        <dbReference type="ARBA" id="ARBA00008777"/>
    </source>
</evidence>
<sequence>MPRGEGLGGGKLGRVAHLRRILQALFDEERLELRWSDASESRLYAERLIQEAIRASIEPGTEELVQLWLESEPGRSVHLDDLAVQTSTATLELAVFWLTKPHLVEKLFKVFVPRYRFYDRPYTSLYRLPRSNHPSPQTSVYGFGVLELARQSVAPSSWSNCGTVQRPLFGEHFGLWCTEACSCTACIRIKQFASRFRR</sequence>
<evidence type="ECO:0000313" key="6">
    <source>
        <dbReference type="EMBL" id="TPP63516.1"/>
    </source>
</evidence>
<dbReference type="Gene3D" id="3.90.1030.10">
    <property type="entry name" value="Ribosomal protein L17"/>
    <property type="match status" value="1"/>
</dbReference>
<dbReference type="InterPro" id="IPR036373">
    <property type="entry name" value="Ribosomal_bL17_sf"/>
</dbReference>
<dbReference type="STRING" id="46835.A0A504YTJ0"/>
<evidence type="ECO:0000256" key="3">
    <source>
        <dbReference type="ARBA" id="ARBA00023274"/>
    </source>
</evidence>
<dbReference type="GO" id="GO:0003735">
    <property type="term" value="F:structural constituent of ribosome"/>
    <property type="evidence" value="ECO:0007669"/>
    <property type="project" value="InterPro"/>
</dbReference>
<dbReference type="PANTHER" id="PTHR14413:SF16">
    <property type="entry name" value="LARGE RIBOSOMAL SUBUNIT PROTEIN BL17M"/>
    <property type="match status" value="1"/>
</dbReference>
<dbReference type="PANTHER" id="PTHR14413">
    <property type="entry name" value="RIBOSOMAL PROTEIN L17"/>
    <property type="match status" value="1"/>
</dbReference>
<evidence type="ECO:0000256" key="2">
    <source>
        <dbReference type="ARBA" id="ARBA00022980"/>
    </source>
</evidence>
<dbReference type="AlphaFoldDB" id="A0A504YTJ0"/>
<dbReference type="Pfam" id="PF01196">
    <property type="entry name" value="Ribosomal_L17"/>
    <property type="match status" value="1"/>
</dbReference>
<dbReference type="GO" id="GO:0005762">
    <property type="term" value="C:mitochondrial large ribosomal subunit"/>
    <property type="evidence" value="ECO:0007669"/>
    <property type="project" value="TreeGrafter"/>
</dbReference>
<keyword evidence="2 6" id="KW-0689">Ribosomal protein</keyword>
<dbReference type="Proteomes" id="UP000316759">
    <property type="component" value="Unassembled WGS sequence"/>
</dbReference>
<accession>A0A504YTJ0</accession>
<gene>
    <name evidence="6" type="ORF">FGIG_08603</name>
</gene>
<comment type="similarity">
    <text evidence="1">Belongs to the bacterial ribosomal protein bL17 family.</text>
</comment>
<dbReference type="InterPro" id="IPR000456">
    <property type="entry name" value="Ribosomal_bL17"/>
</dbReference>
<dbReference type="SUPFAM" id="SSF64263">
    <property type="entry name" value="Prokaryotic ribosomal protein L17"/>
    <property type="match status" value="1"/>
</dbReference>
<comment type="caution">
    <text evidence="6">The sequence shown here is derived from an EMBL/GenBank/DDBJ whole genome shotgun (WGS) entry which is preliminary data.</text>
</comment>